<evidence type="ECO:0000256" key="3">
    <source>
        <dbReference type="ARBA" id="ARBA00023163"/>
    </source>
</evidence>
<keyword evidence="3" id="KW-0804">Transcription</keyword>
<evidence type="ECO:0000256" key="1">
    <source>
        <dbReference type="ARBA" id="ARBA00023015"/>
    </source>
</evidence>
<sequence length="330" mass="37025">MKKITVSQIAKKAEVSSATVSRVLNHRELVKESTILRVESAMRELGCKIEKTVTVARETQPLIVMNIPGIENVFYQELIRGARVSAKAHGCHLIIHESHLNKGNMVDFCNLLRRVNAAGVILLNRLSVENLELIRNIAPLVQCCEYNEDAEYPYVSIDDVRAAEIATEYLLANGGHKAAMINGPLSFKYARKRQEGFMNALAKAQITIPRQWVVQIPEVNYDMAYAAVCRLLNADTHPNAFFTISDVFAAAVIRAAKRFHLHVPRDIIVVGFDNIEFSAMTTPSITTVNQPKFQMGYTACEMLLELMEDPYAEMRSLLLDTELVIRESTC</sequence>
<evidence type="ECO:0000259" key="4">
    <source>
        <dbReference type="PROSITE" id="PS50932"/>
    </source>
</evidence>
<name>A0A6N2RBK0_9FIRM</name>
<dbReference type="SUPFAM" id="SSF53822">
    <property type="entry name" value="Periplasmic binding protein-like I"/>
    <property type="match status" value="1"/>
</dbReference>
<dbReference type="InterPro" id="IPR010982">
    <property type="entry name" value="Lambda_DNA-bd_dom_sf"/>
</dbReference>
<feature type="domain" description="HTH lacI-type" evidence="4">
    <location>
        <begin position="4"/>
        <end position="46"/>
    </location>
</feature>
<dbReference type="AlphaFoldDB" id="A0A6N2RBK0"/>
<dbReference type="Pfam" id="PF13377">
    <property type="entry name" value="Peripla_BP_3"/>
    <property type="match status" value="1"/>
</dbReference>
<dbReference type="Gene3D" id="3.40.50.2300">
    <property type="match status" value="2"/>
</dbReference>
<organism evidence="5">
    <name type="scientific">Blautia glucerasea</name>
    <dbReference type="NCBI Taxonomy" id="536633"/>
    <lineage>
        <taxon>Bacteria</taxon>
        <taxon>Bacillati</taxon>
        <taxon>Bacillota</taxon>
        <taxon>Clostridia</taxon>
        <taxon>Lachnospirales</taxon>
        <taxon>Lachnospiraceae</taxon>
        <taxon>Blautia</taxon>
    </lineage>
</organism>
<gene>
    <name evidence="5" type="primary">cytR</name>
    <name evidence="5" type="ORF">BGLFYP119_00556</name>
</gene>
<dbReference type="EMBL" id="CACRST010000007">
    <property type="protein sequence ID" value="VYS78054.1"/>
    <property type="molecule type" value="Genomic_DNA"/>
</dbReference>
<dbReference type="Gene3D" id="1.10.260.40">
    <property type="entry name" value="lambda repressor-like DNA-binding domains"/>
    <property type="match status" value="1"/>
</dbReference>
<dbReference type="PANTHER" id="PTHR30146">
    <property type="entry name" value="LACI-RELATED TRANSCRIPTIONAL REPRESSOR"/>
    <property type="match status" value="1"/>
</dbReference>
<evidence type="ECO:0000256" key="2">
    <source>
        <dbReference type="ARBA" id="ARBA00023125"/>
    </source>
</evidence>
<dbReference type="Pfam" id="PF00356">
    <property type="entry name" value="LacI"/>
    <property type="match status" value="1"/>
</dbReference>
<dbReference type="InterPro" id="IPR028082">
    <property type="entry name" value="Peripla_BP_I"/>
</dbReference>
<dbReference type="PANTHER" id="PTHR30146:SF109">
    <property type="entry name" value="HTH-TYPE TRANSCRIPTIONAL REGULATOR GALS"/>
    <property type="match status" value="1"/>
</dbReference>
<dbReference type="SUPFAM" id="SSF47413">
    <property type="entry name" value="lambda repressor-like DNA-binding domains"/>
    <property type="match status" value="1"/>
</dbReference>
<keyword evidence="1" id="KW-0805">Transcription regulation</keyword>
<dbReference type="PROSITE" id="PS50932">
    <property type="entry name" value="HTH_LACI_2"/>
    <property type="match status" value="1"/>
</dbReference>
<protein>
    <submittedName>
        <fullName evidence="5">HTH-type transcriptional repressor CytR</fullName>
    </submittedName>
</protein>
<keyword evidence="2" id="KW-0238">DNA-binding</keyword>
<proteinExistence type="predicted"/>
<dbReference type="CDD" id="cd06284">
    <property type="entry name" value="PBP1_LacI-like"/>
    <property type="match status" value="1"/>
</dbReference>
<dbReference type="RefSeq" id="WP_156352510.1">
    <property type="nucleotide sequence ID" value="NZ_CACRST010000007.1"/>
</dbReference>
<dbReference type="InterPro" id="IPR046335">
    <property type="entry name" value="LacI/GalR-like_sensor"/>
</dbReference>
<evidence type="ECO:0000313" key="5">
    <source>
        <dbReference type="EMBL" id="VYS78054.1"/>
    </source>
</evidence>
<dbReference type="InterPro" id="IPR000843">
    <property type="entry name" value="HTH_LacI"/>
</dbReference>
<reference evidence="5" key="1">
    <citation type="submission" date="2019-11" db="EMBL/GenBank/DDBJ databases">
        <authorList>
            <person name="Feng L."/>
        </authorList>
    </citation>
    <scope>NUCLEOTIDE SEQUENCE</scope>
    <source>
        <strain evidence="5">BgluceraseaLFYP119</strain>
    </source>
</reference>
<dbReference type="SMART" id="SM00354">
    <property type="entry name" value="HTH_LACI"/>
    <property type="match status" value="1"/>
</dbReference>
<accession>A0A6N2RBK0</accession>
<dbReference type="CDD" id="cd01392">
    <property type="entry name" value="HTH_LacI"/>
    <property type="match status" value="1"/>
</dbReference>
<dbReference type="GO" id="GO:0003700">
    <property type="term" value="F:DNA-binding transcription factor activity"/>
    <property type="evidence" value="ECO:0007669"/>
    <property type="project" value="TreeGrafter"/>
</dbReference>
<dbReference type="GO" id="GO:0000976">
    <property type="term" value="F:transcription cis-regulatory region binding"/>
    <property type="evidence" value="ECO:0007669"/>
    <property type="project" value="TreeGrafter"/>
</dbReference>